<dbReference type="SUPFAM" id="SSF55811">
    <property type="entry name" value="Nudix"/>
    <property type="match status" value="1"/>
</dbReference>
<keyword evidence="3 4" id="KW-0378">Hydrolase</keyword>
<accession>A0AAW1IC39</accession>
<name>A0AAW1IC39_POPJA</name>
<dbReference type="PRINTS" id="PR00502">
    <property type="entry name" value="NUDIXFAMILY"/>
</dbReference>
<dbReference type="FunFam" id="3.40.630.30:FF:000016">
    <property type="entry name" value="nudix hydrolase 2"/>
    <property type="match status" value="1"/>
</dbReference>
<reference evidence="6 7" key="1">
    <citation type="journal article" date="2024" name="BMC Genomics">
        <title>De novo assembly and annotation of Popillia japonica's genome with initial clues to its potential as an invasive pest.</title>
        <authorList>
            <person name="Cucini C."/>
            <person name="Boschi S."/>
            <person name="Funari R."/>
            <person name="Cardaioli E."/>
            <person name="Iannotti N."/>
            <person name="Marturano G."/>
            <person name="Paoli F."/>
            <person name="Bruttini M."/>
            <person name="Carapelli A."/>
            <person name="Frati F."/>
            <person name="Nardi F."/>
        </authorList>
    </citation>
    <scope>NUCLEOTIDE SEQUENCE [LARGE SCALE GENOMIC DNA]</scope>
    <source>
        <strain evidence="6">DMR45628</strain>
    </source>
</reference>
<evidence type="ECO:0000256" key="1">
    <source>
        <dbReference type="ARBA" id="ARBA00005582"/>
    </source>
</evidence>
<protein>
    <submittedName>
        <fullName evidence="6">Nudix hydrolase domain</fullName>
    </submittedName>
</protein>
<evidence type="ECO:0000313" key="6">
    <source>
        <dbReference type="EMBL" id="KAK9686930.1"/>
    </source>
</evidence>
<evidence type="ECO:0000256" key="2">
    <source>
        <dbReference type="ARBA" id="ARBA00022723"/>
    </source>
</evidence>
<evidence type="ECO:0000256" key="4">
    <source>
        <dbReference type="RuleBase" id="RU003476"/>
    </source>
</evidence>
<dbReference type="AlphaFoldDB" id="A0AAW1IC39"/>
<evidence type="ECO:0000259" key="5">
    <source>
        <dbReference type="PROSITE" id="PS51462"/>
    </source>
</evidence>
<dbReference type="PROSITE" id="PS51462">
    <property type="entry name" value="NUDIX"/>
    <property type="match status" value="1"/>
</dbReference>
<keyword evidence="2" id="KW-0479">Metal-binding</keyword>
<dbReference type="GO" id="GO:0046872">
    <property type="term" value="F:metal ion binding"/>
    <property type="evidence" value="ECO:0007669"/>
    <property type="project" value="UniProtKB-KW"/>
</dbReference>
<dbReference type="Gene3D" id="3.40.630.30">
    <property type="match status" value="1"/>
</dbReference>
<sequence>MFLNTLEILKSPVLCNVANKSSLTRLVTFVHRRYISEMSEAKETPLAIFKGMNDRYNGIIVSSDMEKCDSEEFSVKLQESIKQWIEKNRRGIWFKVFLNQSHWVPHLITNGFKYHHAREEYVMLYRWLPEGETCNIPPYAHTSIGVGSVVVNDKDEILVVSEKYRFFEHWKLPGGYVEPGENLIDAAVREVMEETGIETEFLSLLSFRHAHGGIFDCSDMYVVVALKALTTDLKKCHRELADCAWMNIDEYLTHPQVHELNRLFVEKYLEYKKQDLKIRCDHGIHSKLNKEYTVYHVVKEKL</sequence>
<evidence type="ECO:0000256" key="3">
    <source>
        <dbReference type="ARBA" id="ARBA00022801"/>
    </source>
</evidence>
<comment type="similarity">
    <text evidence="1 4">Belongs to the Nudix hydrolase family.</text>
</comment>
<dbReference type="CDD" id="cd04670">
    <property type="entry name" value="NUDIX_ASFGF2_Nudt6"/>
    <property type="match status" value="1"/>
</dbReference>
<dbReference type="PANTHER" id="PTHR13994">
    <property type="entry name" value="NUDIX HYDROLASE RELATED"/>
    <property type="match status" value="1"/>
</dbReference>
<dbReference type="PROSITE" id="PS00893">
    <property type="entry name" value="NUDIX_BOX"/>
    <property type="match status" value="1"/>
</dbReference>
<dbReference type="Proteomes" id="UP001458880">
    <property type="component" value="Unassembled WGS sequence"/>
</dbReference>
<dbReference type="InterPro" id="IPR020084">
    <property type="entry name" value="NUDIX_hydrolase_CS"/>
</dbReference>
<dbReference type="InterPro" id="IPR040618">
    <property type="entry name" value="Pre-Nudix"/>
</dbReference>
<dbReference type="GO" id="GO:0035529">
    <property type="term" value="F:NADH pyrophosphatase activity"/>
    <property type="evidence" value="ECO:0007669"/>
    <property type="project" value="TreeGrafter"/>
</dbReference>
<evidence type="ECO:0000313" key="7">
    <source>
        <dbReference type="Proteomes" id="UP001458880"/>
    </source>
</evidence>
<dbReference type="PRINTS" id="PR01356">
    <property type="entry name" value="GFGPROTEIN"/>
</dbReference>
<dbReference type="InterPro" id="IPR003293">
    <property type="entry name" value="Nudix_hydrolase6-like"/>
</dbReference>
<proteinExistence type="inferred from homology"/>
<dbReference type="InterPro" id="IPR015797">
    <property type="entry name" value="NUDIX_hydrolase-like_dom_sf"/>
</dbReference>
<dbReference type="PANTHER" id="PTHR13994:SF13">
    <property type="entry name" value="FI03680P"/>
    <property type="match status" value="1"/>
</dbReference>
<dbReference type="Pfam" id="PF18290">
    <property type="entry name" value="Nudix_hydro"/>
    <property type="match status" value="1"/>
</dbReference>
<dbReference type="FunFam" id="3.90.79.10:FF:000015">
    <property type="entry name" value="Nudix hydrolase 8"/>
    <property type="match status" value="1"/>
</dbReference>
<gene>
    <name evidence="6" type="ORF">QE152_g36828</name>
</gene>
<organism evidence="6 7">
    <name type="scientific">Popillia japonica</name>
    <name type="common">Japanese beetle</name>
    <dbReference type="NCBI Taxonomy" id="7064"/>
    <lineage>
        <taxon>Eukaryota</taxon>
        <taxon>Metazoa</taxon>
        <taxon>Ecdysozoa</taxon>
        <taxon>Arthropoda</taxon>
        <taxon>Hexapoda</taxon>
        <taxon>Insecta</taxon>
        <taxon>Pterygota</taxon>
        <taxon>Neoptera</taxon>
        <taxon>Endopterygota</taxon>
        <taxon>Coleoptera</taxon>
        <taxon>Polyphaga</taxon>
        <taxon>Scarabaeiformia</taxon>
        <taxon>Scarabaeidae</taxon>
        <taxon>Rutelinae</taxon>
        <taxon>Popillia</taxon>
    </lineage>
</organism>
<keyword evidence="7" id="KW-1185">Reference proteome</keyword>
<dbReference type="InterPro" id="IPR020476">
    <property type="entry name" value="Nudix_hydrolase"/>
</dbReference>
<comment type="caution">
    <text evidence="6">The sequence shown here is derived from an EMBL/GenBank/DDBJ whole genome shotgun (WGS) entry which is preliminary data.</text>
</comment>
<dbReference type="EMBL" id="JASPKY010000674">
    <property type="protein sequence ID" value="KAK9686930.1"/>
    <property type="molecule type" value="Genomic_DNA"/>
</dbReference>
<dbReference type="InterPro" id="IPR000086">
    <property type="entry name" value="NUDIX_hydrolase_dom"/>
</dbReference>
<dbReference type="GO" id="GO:0051287">
    <property type="term" value="F:NAD binding"/>
    <property type="evidence" value="ECO:0007669"/>
    <property type="project" value="TreeGrafter"/>
</dbReference>
<dbReference type="Gene3D" id="3.90.79.10">
    <property type="entry name" value="Nucleoside Triphosphate Pyrophosphohydrolase"/>
    <property type="match status" value="1"/>
</dbReference>
<feature type="domain" description="Nudix hydrolase" evidence="5">
    <location>
        <begin position="141"/>
        <end position="270"/>
    </location>
</feature>
<dbReference type="Pfam" id="PF00293">
    <property type="entry name" value="NUDIX"/>
    <property type="match status" value="1"/>
</dbReference>
<dbReference type="GO" id="GO:0047631">
    <property type="term" value="F:ADP-ribose diphosphatase activity"/>
    <property type="evidence" value="ECO:0007669"/>
    <property type="project" value="TreeGrafter"/>
</dbReference>